<evidence type="ECO:0000313" key="2">
    <source>
        <dbReference type="Proteomes" id="UP000020681"/>
    </source>
</evidence>
<accession>A0ABP3A449</accession>
<evidence type="ECO:0000313" key="1">
    <source>
        <dbReference type="EMBL" id="EUA86303.1"/>
    </source>
</evidence>
<reference evidence="1 2" key="1">
    <citation type="submission" date="2014-01" db="EMBL/GenBank/DDBJ databases">
        <authorList>
            <person name="Dobos K."/>
            <person name="Lenaerts A."/>
            <person name="Ordway D."/>
            <person name="DeGroote M.A."/>
            <person name="Parker T."/>
            <person name="Sizemore C."/>
            <person name="Tallon L.J."/>
            <person name="Sadzewicz L.K."/>
            <person name="Sengamalay N."/>
            <person name="Fraser C.M."/>
            <person name="Hine E."/>
            <person name="Shefchek K.A."/>
            <person name="Das S.P."/>
            <person name="Tettelin H."/>
        </authorList>
    </citation>
    <scope>NUCLEOTIDE SEQUENCE [LARGE SCALE GENOMIC DNA]</scope>
    <source>
        <strain evidence="1 2">Harvey</strain>
    </source>
</reference>
<sequence length="118" mass="13474">MELIEKAPQWDLRFAVPEVCLLEAVADVPREWRKRRSEVAKLAVGEFGLTQSQNEWLDVIDRKIDGYEEALGARLADIEADIVPIPEGVNLRDIVQRAIDRRKPYQEGEGKKTAFATR</sequence>
<gene>
    <name evidence="1" type="ORF">I551_7262</name>
</gene>
<protein>
    <submittedName>
        <fullName evidence="1">Uncharacterized protein</fullName>
    </submittedName>
</protein>
<keyword evidence="2" id="KW-1185">Reference proteome</keyword>
<dbReference type="Proteomes" id="UP000020681">
    <property type="component" value="Unassembled WGS sequence"/>
</dbReference>
<proteinExistence type="predicted"/>
<organism evidence="1 2">
    <name type="scientific">Mycobacterium ulcerans str. Harvey</name>
    <dbReference type="NCBI Taxonomy" id="1299332"/>
    <lineage>
        <taxon>Bacteria</taxon>
        <taxon>Bacillati</taxon>
        <taxon>Actinomycetota</taxon>
        <taxon>Actinomycetes</taxon>
        <taxon>Mycobacteriales</taxon>
        <taxon>Mycobacteriaceae</taxon>
        <taxon>Mycobacterium</taxon>
        <taxon>Mycobacterium ulcerans group</taxon>
    </lineage>
</organism>
<dbReference type="EMBL" id="JAOL01000177">
    <property type="protein sequence ID" value="EUA86303.1"/>
    <property type="molecule type" value="Genomic_DNA"/>
</dbReference>
<name>A0ABP3A449_MYCUL</name>
<comment type="caution">
    <text evidence="1">The sequence shown here is derived from an EMBL/GenBank/DDBJ whole genome shotgun (WGS) entry which is preliminary data.</text>
</comment>